<name>A0A059AD40_EUCGR</name>
<dbReference type="PANTHER" id="PTHR33430:SF1">
    <property type="entry name" value="PGG DOMAIN-CONTAINING PROTEIN"/>
    <property type="match status" value="1"/>
</dbReference>
<dbReference type="PANTHER" id="PTHR33430">
    <property type="entry name" value="MATERNAL EFFECT EMBRYO ARREST PROTEIN"/>
    <property type="match status" value="1"/>
</dbReference>
<keyword evidence="1" id="KW-0472">Membrane</keyword>
<accession>A0A059AD40</accession>
<dbReference type="eggNOG" id="ENOG502SN9G">
    <property type="taxonomic scope" value="Eukaryota"/>
</dbReference>
<keyword evidence="1" id="KW-0812">Transmembrane</keyword>
<dbReference type="Gramene" id="KCW51551">
    <property type="protein sequence ID" value="KCW51551"/>
    <property type="gene ID" value="EUGRSUZ_J01061"/>
</dbReference>
<protein>
    <recommendedName>
        <fullName evidence="3">CASP-like protein</fullName>
    </recommendedName>
</protein>
<dbReference type="EMBL" id="KK198762">
    <property type="protein sequence ID" value="KCW51551.1"/>
    <property type="molecule type" value="Genomic_DNA"/>
</dbReference>
<organism evidence="2">
    <name type="scientific">Eucalyptus grandis</name>
    <name type="common">Flooded gum</name>
    <dbReference type="NCBI Taxonomy" id="71139"/>
    <lineage>
        <taxon>Eukaryota</taxon>
        <taxon>Viridiplantae</taxon>
        <taxon>Streptophyta</taxon>
        <taxon>Embryophyta</taxon>
        <taxon>Tracheophyta</taxon>
        <taxon>Spermatophyta</taxon>
        <taxon>Magnoliopsida</taxon>
        <taxon>eudicotyledons</taxon>
        <taxon>Gunneridae</taxon>
        <taxon>Pentapetalae</taxon>
        <taxon>rosids</taxon>
        <taxon>malvids</taxon>
        <taxon>Myrtales</taxon>
        <taxon>Myrtaceae</taxon>
        <taxon>Myrtoideae</taxon>
        <taxon>Eucalypteae</taxon>
        <taxon>Eucalyptus</taxon>
    </lineage>
</organism>
<dbReference type="AlphaFoldDB" id="A0A059AD40"/>
<feature type="transmembrane region" description="Helical" evidence="1">
    <location>
        <begin position="79"/>
        <end position="102"/>
    </location>
</feature>
<feature type="transmembrane region" description="Helical" evidence="1">
    <location>
        <begin position="114"/>
        <end position="139"/>
    </location>
</feature>
<dbReference type="STRING" id="71139.A0A059AD40"/>
<proteinExistence type="predicted"/>
<gene>
    <name evidence="2" type="ORF">EUGRSUZ_J01061</name>
</gene>
<evidence type="ECO:0008006" key="3">
    <source>
        <dbReference type="Google" id="ProtNLM"/>
    </source>
</evidence>
<dbReference type="KEGG" id="egr:104421768"/>
<evidence type="ECO:0000256" key="1">
    <source>
        <dbReference type="SAM" id="Phobius"/>
    </source>
</evidence>
<keyword evidence="1" id="KW-1133">Transmembrane helix</keyword>
<evidence type="ECO:0000313" key="2">
    <source>
        <dbReference type="EMBL" id="KCW51551.1"/>
    </source>
</evidence>
<dbReference type="InParanoid" id="A0A059AD40"/>
<sequence length="198" mass="22093">MATPANGNDAKVEEVAKAEERKYFQKVLDDIVGLNSWFTVAMFVGLSLANPGQVHSLEEDRPECDPDARLRKRLIFYEIASFSFFIFSGFLGKTVKIVLYIYEKKRYADPPRQTFSLVAFYLAIYGTMTGCLFLLLAMVDVVQIKLGKISCGSDYAVRTVAVLVGAVGVALTIYFFTVSYGMLFTERPIRKASPPPDP</sequence>
<dbReference type="OMA" id="MWHLTAM"/>
<feature type="transmembrane region" description="Helical" evidence="1">
    <location>
        <begin position="159"/>
        <end position="183"/>
    </location>
</feature>
<reference evidence="2" key="1">
    <citation type="submission" date="2013-07" db="EMBL/GenBank/DDBJ databases">
        <title>The genome of Eucalyptus grandis.</title>
        <authorList>
            <person name="Schmutz J."/>
            <person name="Hayes R."/>
            <person name="Myburg A."/>
            <person name="Tuskan G."/>
            <person name="Grattapaglia D."/>
            <person name="Rokhsar D.S."/>
        </authorList>
    </citation>
    <scope>NUCLEOTIDE SEQUENCE</scope>
    <source>
        <tissue evidence="2">Leaf extractions</tissue>
    </source>
</reference>
<dbReference type="OrthoDB" id="666653at2759"/>